<evidence type="ECO:0000313" key="2">
    <source>
        <dbReference type="Proteomes" id="UP001165341"/>
    </source>
</evidence>
<evidence type="ECO:0000313" key="1">
    <source>
        <dbReference type="EMBL" id="MCI4659623.1"/>
    </source>
</evidence>
<proteinExistence type="predicted"/>
<keyword evidence="2" id="KW-1185">Reference proteome</keyword>
<dbReference type="Proteomes" id="UP001165341">
    <property type="component" value="Unassembled WGS sequence"/>
</dbReference>
<name>A0AA41R072_9MICO</name>
<reference evidence="1" key="1">
    <citation type="submission" date="2022-03" db="EMBL/GenBank/DDBJ databases">
        <title>Cryobacterium sp. nov. strain ZS14-85, isolated from Antarctic soil.</title>
        <authorList>
            <person name="Li J."/>
            <person name="Niu G."/>
        </authorList>
    </citation>
    <scope>NUCLEOTIDE SEQUENCE</scope>
    <source>
        <strain evidence="1">ZS14-85</strain>
    </source>
</reference>
<dbReference type="AlphaFoldDB" id="A0AA41R072"/>
<dbReference type="EMBL" id="JALGAR010000006">
    <property type="protein sequence ID" value="MCI4659623.1"/>
    <property type="molecule type" value="Genomic_DNA"/>
</dbReference>
<comment type="caution">
    <text evidence="1">The sequence shown here is derived from an EMBL/GenBank/DDBJ whole genome shotgun (WGS) entry which is preliminary data.</text>
</comment>
<gene>
    <name evidence="1" type="ORF">MQH31_17605</name>
</gene>
<organism evidence="1 2">
    <name type="scientific">Cryobacterium zhongshanensis</name>
    <dbReference type="NCBI Taxonomy" id="2928153"/>
    <lineage>
        <taxon>Bacteria</taxon>
        <taxon>Bacillati</taxon>
        <taxon>Actinomycetota</taxon>
        <taxon>Actinomycetes</taxon>
        <taxon>Micrococcales</taxon>
        <taxon>Microbacteriaceae</taxon>
        <taxon>Cryobacterium</taxon>
    </lineage>
</organism>
<dbReference type="RefSeq" id="WP_243013114.1">
    <property type="nucleotide sequence ID" value="NZ_JALGAR010000006.1"/>
</dbReference>
<accession>A0AA41R072</accession>
<sequence>MTANKTTVASDETPARVYETAYTAVVFDDLEAVLDESYATKSERRDAVVGLLLVNHDEVPRFFVDDILVPFGGANADVALAQVVELYSECGVDVHLGEHLRDAGPAVLYSAFTDYGDGTTFAEHYGSRGERLKELRQRAANLAEGYPGEFFDNADEETCKKVIEYHLAPTNGRLHLFDAKRQDVGDVYITHAPEA</sequence>
<protein>
    <submittedName>
        <fullName evidence="1">Uncharacterized protein</fullName>
    </submittedName>
</protein>